<feature type="non-terminal residue" evidence="2">
    <location>
        <position position="1"/>
    </location>
</feature>
<evidence type="ECO:0000313" key="3">
    <source>
        <dbReference type="Proteomes" id="UP001152795"/>
    </source>
</evidence>
<dbReference type="SUPFAM" id="SSF47370">
    <property type="entry name" value="Bromodomain"/>
    <property type="match status" value="1"/>
</dbReference>
<reference evidence="2" key="1">
    <citation type="submission" date="2020-04" db="EMBL/GenBank/DDBJ databases">
        <authorList>
            <person name="Alioto T."/>
            <person name="Alioto T."/>
            <person name="Gomez Garrido J."/>
        </authorList>
    </citation>
    <scope>NUCLEOTIDE SEQUENCE</scope>
    <source>
        <strain evidence="2">A484AB</strain>
    </source>
</reference>
<dbReference type="InterPro" id="IPR036427">
    <property type="entry name" value="Bromodomain-like_sf"/>
</dbReference>
<keyword evidence="3" id="KW-1185">Reference proteome</keyword>
<keyword evidence="1" id="KW-0103">Bromodomain</keyword>
<dbReference type="OrthoDB" id="784962at2759"/>
<evidence type="ECO:0000256" key="1">
    <source>
        <dbReference type="ARBA" id="ARBA00023117"/>
    </source>
</evidence>
<dbReference type="PANTHER" id="PTHR47092">
    <property type="entry name" value="CAT EYE SYNDROME CRITICAL REGION PROTEIN 2"/>
    <property type="match status" value="1"/>
</dbReference>
<evidence type="ECO:0000313" key="2">
    <source>
        <dbReference type="EMBL" id="CAB4042971.1"/>
    </source>
</evidence>
<dbReference type="PANTHER" id="PTHR47092:SF1">
    <property type="entry name" value="CHROMATIN REMODELING REGULATOR CECR2"/>
    <property type="match status" value="1"/>
</dbReference>
<name>A0A6S7KKL2_PARCT</name>
<sequence>MTGGDVSEEILQSLEKNGDDRDDEEDDDKKLDELDKAFEGDVDMFTGMYKVLDALKSHEDGWPFLEPVEESYAPHYFEIVT</sequence>
<dbReference type="GO" id="GO:0090537">
    <property type="term" value="C:CERF complex"/>
    <property type="evidence" value="ECO:0007669"/>
    <property type="project" value="InterPro"/>
</dbReference>
<dbReference type="GO" id="GO:0006338">
    <property type="term" value="P:chromatin remodeling"/>
    <property type="evidence" value="ECO:0007669"/>
    <property type="project" value="InterPro"/>
</dbReference>
<dbReference type="AlphaFoldDB" id="A0A6S7KKL2"/>
<dbReference type="EMBL" id="CACRXK020031230">
    <property type="protein sequence ID" value="CAB4042971.1"/>
    <property type="molecule type" value="Genomic_DNA"/>
</dbReference>
<dbReference type="Gene3D" id="1.20.920.10">
    <property type="entry name" value="Bromodomain-like"/>
    <property type="match status" value="1"/>
</dbReference>
<accession>A0A6S7KKL2</accession>
<dbReference type="Proteomes" id="UP001152795">
    <property type="component" value="Unassembled WGS sequence"/>
</dbReference>
<proteinExistence type="predicted"/>
<comment type="caution">
    <text evidence="2">The sequence shown here is derived from an EMBL/GenBank/DDBJ whole genome shotgun (WGS) entry which is preliminary data.</text>
</comment>
<dbReference type="InterPro" id="IPR029614">
    <property type="entry name" value="CECR2"/>
</dbReference>
<protein>
    <submittedName>
        <fullName evidence="2">Cat eye syndrome critical region 2</fullName>
    </submittedName>
</protein>
<gene>
    <name evidence="2" type="ORF">PACLA_8A089436</name>
</gene>
<organism evidence="2 3">
    <name type="scientific">Paramuricea clavata</name>
    <name type="common">Red gorgonian</name>
    <name type="synonym">Violescent sea-whip</name>
    <dbReference type="NCBI Taxonomy" id="317549"/>
    <lineage>
        <taxon>Eukaryota</taxon>
        <taxon>Metazoa</taxon>
        <taxon>Cnidaria</taxon>
        <taxon>Anthozoa</taxon>
        <taxon>Octocorallia</taxon>
        <taxon>Malacalcyonacea</taxon>
        <taxon>Plexauridae</taxon>
        <taxon>Paramuricea</taxon>
    </lineage>
</organism>
<dbReference type="GO" id="GO:0007338">
    <property type="term" value="P:single fertilization"/>
    <property type="evidence" value="ECO:0007669"/>
    <property type="project" value="TreeGrafter"/>
</dbReference>